<organism evidence="4 5">
    <name type="scientific">Neoarthrinium moseri</name>
    <dbReference type="NCBI Taxonomy" id="1658444"/>
    <lineage>
        <taxon>Eukaryota</taxon>
        <taxon>Fungi</taxon>
        <taxon>Dikarya</taxon>
        <taxon>Ascomycota</taxon>
        <taxon>Pezizomycotina</taxon>
        <taxon>Sordariomycetes</taxon>
        <taxon>Xylariomycetidae</taxon>
        <taxon>Amphisphaeriales</taxon>
        <taxon>Apiosporaceae</taxon>
        <taxon>Neoarthrinium</taxon>
    </lineage>
</organism>
<evidence type="ECO:0000313" key="4">
    <source>
        <dbReference type="EMBL" id="KAI1875315.1"/>
    </source>
</evidence>
<feature type="region of interest" description="Disordered" evidence="1">
    <location>
        <begin position="297"/>
        <end position="384"/>
    </location>
</feature>
<keyword evidence="2" id="KW-0472">Membrane</keyword>
<feature type="signal peptide" evidence="3">
    <location>
        <begin position="1"/>
        <end position="21"/>
    </location>
</feature>
<dbReference type="EMBL" id="JAFIMR010000008">
    <property type="protein sequence ID" value="KAI1875315.1"/>
    <property type="molecule type" value="Genomic_DNA"/>
</dbReference>
<proteinExistence type="predicted"/>
<feature type="transmembrane region" description="Helical" evidence="2">
    <location>
        <begin position="172"/>
        <end position="194"/>
    </location>
</feature>
<protein>
    <submittedName>
        <fullName evidence="4">Uncharacterized protein</fullName>
    </submittedName>
</protein>
<comment type="caution">
    <text evidence="4">The sequence shown here is derived from an EMBL/GenBank/DDBJ whole genome shotgun (WGS) entry which is preliminary data.</text>
</comment>
<dbReference type="Proteomes" id="UP000829685">
    <property type="component" value="Unassembled WGS sequence"/>
</dbReference>
<feature type="compositionally biased region" description="Low complexity" evidence="1">
    <location>
        <begin position="301"/>
        <end position="323"/>
    </location>
</feature>
<keyword evidence="3" id="KW-0732">Signal</keyword>
<evidence type="ECO:0000256" key="1">
    <source>
        <dbReference type="SAM" id="MobiDB-lite"/>
    </source>
</evidence>
<feature type="region of interest" description="Disordered" evidence="1">
    <location>
        <begin position="203"/>
        <end position="273"/>
    </location>
</feature>
<keyword evidence="5" id="KW-1185">Reference proteome</keyword>
<dbReference type="AlphaFoldDB" id="A0A9P9WQQ9"/>
<evidence type="ECO:0000313" key="5">
    <source>
        <dbReference type="Proteomes" id="UP000829685"/>
    </source>
</evidence>
<keyword evidence="2" id="KW-0812">Transmembrane</keyword>
<gene>
    <name evidence="4" type="ORF">JX265_004373</name>
</gene>
<evidence type="ECO:0000256" key="2">
    <source>
        <dbReference type="SAM" id="Phobius"/>
    </source>
</evidence>
<accession>A0A9P9WQQ9</accession>
<feature type="chain" id="PRO_5040364515" evidence="3">
    <location>
        <begin position="22"/>
        <end position="384"/>
    </location>
</feature>
<keyword evidence="2" id="KW-1133">Transmembrane helix</keyword>
<evidence type="ECO:0000256" key="3">
    <source>
        <dbReference type="SAM" id="SignalP"/>
    </source>
</evidence>
<reference evidence="4" key="1">
    <citation type="submission" date="2021-03" db="EMBL/GenBank/DDBJ databases">
        <title>Revisited historic fungal species revealed as producer of novel bioactive compounds through whole genome sequencing and comparative genomics.</title>
        <authorList>
            <person name="Vignolle G.A."/>
            <person name="Hochenegger N."/>
            <person name="Mach R.L."/>
            <person name="Mach-Aigner A.R."/>
            <person name="Javad Rahimi M."/>
            <person name="Salim K.A."/>
            <person name="Chan C.M."/>
            <person name="Lim L.B.L."/>
            <person name="Cai F."/>
            <person name="Druzhinina I.S."/>
            <person name="U'Ren J.M."/>
            <person name="Derntl C."/>
        </authorList>
    </citation>
    <scope>NUCLEOTIDE SEQUENCE</scope>
    <source>
        <strain evidence="4">TUCIM 5799</strain>
    </source>
</reference>
<name>A0A9P9WQQ9_9PEZI</name>
<sequence>MLLRSLSRRCTLLILSNLSLAIADDQIENTPDAAIEDVAVLPDGFSPRYYLGASPARQFVKRQDVASCESGEHNCLDLGPLGAGKCCPNSMYCYFQPDWEVALSSTPTLVPTRGCGGTPNAFSCSIGGGCCQTGQVCTESNNQNVCSGEASIPTPSGATISSDNSLSQSSKAGIGAGVAIGAALVIGAVTWFCIRRRRTERRRRSAAYARSQQGPTPGADTTVVGSMSEVSGPTRGQRIHPSGLVYDYFGPQATEGPYTQQEGTPHETPGLAERGVPLQPHGPGDIVVPVEMGPGAESGMTAAATTRRGAALARGASTRSAATVGSASTRNRDQQQDTLYELDAGFGSPSPLSQDEARQAAQSPEEPISPGYGTLDVDHYRDTH</sequence>